<feature type="region of interest" description="Disordered" evidence="1">
    <location>
        <begin position="55"/>
        <end position="127"/>
    </location>
</feature>
<sequence length="178" mass="19911">MCSNMSILLLPTRSLIQPNSVSHLARLSICRPSQRLPFTALQSHIPVCWKSTQTKTFPTKSAPRPNKSNLLSPRSSNASKNTTNGPTLPSTPKPKYMPYTPPSPPPPRLRSKPGRPQWPPRPESRGRQGLSPALAGWLMGVALMGGCYALAYYYDVKFLLERWWMSASIMVFLLFLVF</sequence>
<evidence type="ECO:0000256" key="1">
    <source>
        <dbReference type="SAM" id="MobiDB-lite"/>
    </source>
</evidence>
<keyword evidence="4" id="KW-1185">Reference proteome</keyword>
<feature type="transmembrane region" description="Helical" evidence="2">
    <location>
        <begin position="134"/>
        <end position="154"/>
    </location>
</feature>
<protein>
    <submittedName>
        <fullName evidence="3">Uncharacterized protein</fullName>
    </submittedName>
</protein>
<keyword evidence="2" id="KW-0812">Transmembrane</keyword>
<keyword evidence="2" id="KW-1133">Transmembrane helix</keyword>
<dbReference type="EMBL" id="MU001833">
    <property type="protein sequence ID" value="KAF2796341.1"/>
    <property type="molecule type" value="Genomic_DNA"/>
</dbReference>
<organism evidence="3 4">
    <name type="scientific">Melanomma pulvis-pyrius CBS 109.77</name>
    <dbReference type="NCBI Taxonomy" id="1314802"/>
    <lineage>
        <taxon>Eukaryota</taxon>
        <taxon>Fungi</taxon>
        <taxon>Dikarya</taxon>
        <taxon>Ascomycota</taxon>
        <taxon>Pezizomycotina</taxon>
        <taxon>Dothideomycetes</taxon>
        <taxon>Pleosporomycetidae</taxon>
        <taxon>Pleosporales</taxon>
        <taxon>Melanommataceae</taxon>
        <taxon>Melanomma</taxon>
    </lineage>
</organism>
<feature type="compositionally biased region" description="Polar residues" evidence="1">
    <location>
        <begin position="66"/>
        <end position="88"/>
    </location>
</feature>
<dbReference type="AlphaFoldDB" id="A0A6A6XIU6"/>
<dbReference type="Proteomes" id="UP000799757">
    <property type="component" value="Unassembled WGS sequence"/>
</dbReference>
<dbReference type="OrthoDB" id="10561891at2759"/>
<evidence type="ECO:0000256" key="2">
    <source>
        <dbReference type="SAM" id="Phobius"/>
    </source>
</evidence>
<proteinExistence type="predicted"/>
<evidence type="ECO:0000313" key="4">
    <source>
        <dbReference type="Proteomes" id="UP000799757"/>
    </source>
</evidence>
<gene>
    <name evidence="3" type="ORF">K505DRAFT_163708</name>
</gene>
<feature type="compositionally biased region" description="Pro residues" evidence="1">
    <location>
        <begin position="99"/>
        <end position="108"/>
    </location>
</feature>
<reference evidence="3" key="1">
    <citation type="journal article" date="2020" name="Stud. Mycol.">
        <title>101 Dothideomycetes genomes: a test case for predicting lifestyles and emergence of pathogens.</title>
        <authorList>
            <person name="Haridas S."/>
            <person name="Albert R."/>
            <person name="Binder M."/>
            <person name="Bloem J."/>
            <person name="Labutti K."/>
            <person name="Salamov A."/>
            <person name="Andreopoulos B."/>
            <person name="Baker S."/>
            <person name="Barry K."/>
            <person name="Bills G."/>
            <person name="Bluhm B."/>
            <person name="Cannon C."/>
            <person name="Castanera R."/>
            <person name="Culley D."/>
            <person name="Daum C."/>
            <person name="Ezra D."/>
            <person name="Gonzalez J."/>
            <person name="Henrissat B."/>
            <person name="Kuo A."/>
            <person name="Liang C."/>
            <person name="Lipzen A."/>
            <person name="Lutzoni F."/>
            <person name="Magnuson J."/>
            <person name="Mondo S."/>
            <person name="Nolan M."/>
            <person name="Ohm R."/>
            <person name="Pangilinan J."/>
            <person name="Park H.-J."/>
            <person name="Ramirez L."/>
            <person name="Alfaro M."/>
            <person name="Sun H."/>
            <person name="Tritt A."/>
            <person name="Yoshinaga Y."/>
            <person name="Zwiers L.-H."/>
            <person name="Turgeon B."/>
            <person name="Goodwin S."/>
            <person name="Spatafora J."/>
            <person name="Crous P."/>
            <person name="Grigoriev I."/>
        </authorList>
    </citation>
    <scope>NUCLEOTIDE SEQUENCE</scope>
    <source>
        <strain evidence="3">CBS 109.77</strain>
    </source>
</reference>
<accession>A0A6A6XIU6</accession>
<name>A0A6A6XIU6_9PLEO</name>
<evidence type="ECO:0000313" key="3">
    <source>
        <dbReference type="EMBL" id="KAF2796341.1"/>
    </source>
</evidence>
<feature type="transmembrane region" description="Helical" evidence="2">
    <location>
        <begin position="160"/>
        <end position="177"/>
    </location>
</feature>
<keyword evidence="2" id="KW-0472">Membrane</keyword>